<evidence type="ECO:0000256" key="1">
    <source>
        <dbReference type="ARBA" id="ARBA00000123"/>
    </source>
</evidence>
<accession>A0ABU1SH94</accession>
<dbReference type="PROSITE" id="PS51318">
    <property type="entry name" value="TAT"/>
    <property type="match status" value="1"/>
</dbReference>
<evidence type="ECO:0000313" key="13">
    <source>
        <dbReference type="EMBL" id="MDR6868965.1"/>
    </source>
</evidence>
<keyword evidence="6 13" id="KW-0378">Hydrolase</keyword>
<feature type="transmembrane region" description="Helical" evidence="10">
    <location>
        <begin position="788"/>
        <end position="808"/>
    </location>
</feature>
<dbReference type="Proteomes" id="UP001259347">
    <property type="component" value="Unassembled WGS sequence"/>
</dbReference>
<keyword evidence="10" id="KW-0812">Transmembrane</keyword>
<evidence type="ECO:0000313" key="14">
    <source>
        <dbReference type="Proteomes" id="UP001259347"/>
    </source>
</evidence>
<evidence type="ECO:0000256" key="2">
    <source>
        <dbReference type="ARBA" id="ARBA00010819"/>
    </source>
</evidence>
<keyword evidence="10" id="KW-1133">Transmembrane helix</keyword>
<feature type="region of interest" description="Disordered" evidence="9">
    <location>
        <begin position="739"/>
        <end position="782"/>
    </location>
</feature>
<dbReference type="EMBL" id="JAVDUM010000020">
    <property type="protein sequence ID" value="MDR6868965.1"/>
    <property type="molecule type" value="Genomic_DNA"/>
</dbReference>
<comment type="caution">
    <text evidence="13">The sequence shown here is derived from an EMBL/GenBank/DDBJ whole genome shotgun (WGS) entry which is preliminary data.</text>
</comment>
<keyword evidence="7" id="KW-0720">Serine protease</keyword>
<dbReference type="GO" id="GO:0008239">
    <property type="term" value="F:dipeptidyl-peptidase activity"/>
    <property type="evidence" value="ECO:0007669"/>
    <property type="project" value="UniProtKB-EC"/>
</dbReference>
<keyword evidence="4" id="KW-0031">Aminopeptidase</keyword>
<evidence type="ECO:0000259" key="12">
    <source>
        <dbReference type="SMART" id="SM00939"/>
    </source>
</evidence>
<dbReference type="RefSeq" id="WP_310023276.1">
    <property type="nucleotide sequence ID" value="NZ_JAVDUM010000020.1"/>
</dbReference>
<feature type="domain" description="Xaa-Pro dipeptidyl-peptidase C-terminal" evidence="12">
    <location>
        <begin position="419"/>
        <end position="635"/>
    </location>
</feature>
<feature type="compositionally biased region" description="Gly residues" evidence="9">
    <location>
        <begin position="761"/>
        <end position="776"/>
    </location>
</feature>
<comment type="catalytic activity">
    <reaction evidence="1">
        <text>Hydrolyzes Xaa-Pro-|- bonds to release unblocked, N-terminal dipeptides from substrates including Ala-Pro-|-p-nitroanilide and (sequentially) Tyr-Pro-|-Phe-Pro-|-Gly-Pro-|-Ile.</text>
        <dbReference type="EC" id="3.4.14.11"/>
    </reaction>
</comment>
<dbReference type="SUPFAM" id="SSF49785">
    <property type="entry name" value="Galactose-binding domain-like"/>
    <property type="match status" value="1"/>
</dbReference>
<reference evidence="13 14" key="1">
    <citation type="submission" date="2023-07" db="EMBL/GenBank/DDBJ databases">
        <title>Sorghum-associated microbial communities from plants grown in Nebraska, USA.</title>
        <authorList>
            <person name="Schachtman D."/>
        </authorList>
    </citation>
    <scope>NUCLEOTIDE SEQUENCE [LARGE SCALE GENOMIC DNA]</scope>
    <source>
        <strain evidence="13 14">2980</strain>
    </source>
</reference>
<keyword evidence="14" id="KW-1185">Reference proteome</keyword>
<keyword evidence="11" id="KW-0732">Signal</keyword>
<feature type="chain" id="PRO_5047218709" description="Xaa-Pro dipeptidyl-peptidase" evidence="11">
    <location>
        <begin position="33"/>
        <end position="815"/>
    </location>
</feature>
<evidence type="ECO:0000256" key="10">
    <source>
        <dbReference type="SAM" id="Phobius"/>
    </source>
</evidence>
<dbReference type="EC" id="3.4.14.11" evidence="3"/>
<name>A0ABU1SH94_9MICO</name>
<evidence type="ECO:0000256" key="3">
    <source>
        <dbReference type="ARBA" id="ARBA00012463"/>
    </source>
</evidence>
<dbReference type="SMART" id="SM00939">
    <property type="entry name" value="PepX_C"/>
    <property type="match status" value="1"/>
</dbReference>
<dbReference type="SUPFAM" id="SSF53474">
    <property type="entry name" value="alpha/beta-Hydrolases"/>
    <property type="match status" value="1"/>
</dbReference>
<feature type="compositionally biased region" description="Pro residues" evidence="9">
    <location>
        <begin position="745"/>
        <end position="755"/>
    </location>
</feature>
<evidence type="ECO:0000256" key="11">
    <source>
        <dbReference type="SAM" id="SignalP"/>
    </source>
</evidence>
<sequence length="815" mass="84372">MISVYPRRALAGLTLVAATAAAVLAGAPSALAAPENAPPDTPYQPTVVDGEAQATLDPNDVTKSEIWIKTSVDTDHDGAPDELYAVLQVPNVAKDGAKVPTVIAASPYYGGIKAVPQHDPYRELWDPSQPVPEPAFGTWNRPGDADSDYPSPRGTYWLSRGFAFMAVSTLGTNLSSGCPQMLNRDEAEANKAVIQWLTGEAGVTARDASGNPVTAADWSAGKVGMTGTSYDGALPLLTATTGVEGLEAIAPMAPVSNFYDYYHVAGGMYGPQGYQGEDLDNYVLALLTDDQDIATCTGTAQEFVEQENRASGDYNDFWDERNLLNWTGNVHAATLIGHGMGDLNVRVSQSTDWYQALRAQGTPARLYLHQLEHVNLANIETYLTYCRDDADSCYAGVDPEKAAALGDDIPSSGWQPNLNRWFTHYLFGVENGVENDLGARVQREDYSWIDEPDGWPSTGAGEVSLYPTAGGDGLGGLEAEVRTGAVETTTFADDSTISLQTLVDASSSPNRLVYQSAPLATDLRLSGTASATLGVAIDRPAANITMAIADRAPDGTSHIIARAWTDPQNRTDIRTTEAVVPGTPYDLSLAFVPTDYLIPAGHSLALLVASSDTETSLLPPTSTALTVDTSVTSITLPVVGATDASRAALGAPGTPAIAAASASVVEGDAQTITGTGLAPNADLVLGVDGASEPIAVRTGADGTFALPLPAGATSVTGTRAVTLTAGRATIAGTSFEVVPKAVEPTPSPSPTPMPTPSGTQAPGGGPSDPSGSGPGTGALPATGGEIGAAWIVGLALFAGGLTATAFAARRRKNRA</sequence>
<dbReference type="Pfam" id="PF02129">
    <property type="entry name" value="Peptidase_S15"/>
    <property type="match status" value="1"/>
</dbReference>
<evidence type="ECO:0000256" key="7">
    <source>
        <dbReference type="ARBA" id="ARBA00022825"/>
    </source>
</evidence>
<dbReference type="InterPro" id="IPR000383">
    <property type="entry name" value="Xaa-Pro-like_dom"/>
</dbReference>
<dbReference type="InterPro" id="IPR029058">
    <property type="entry name" value="AB_hydrolase_fold"/>
</dbReference>
<evidence type="ECO:0000256" key="6">
    <source>
        <dbReference type="ARBA" id="ARBA00022801"/>
    </source>
</evidence>
<proteinExistence type="inferred from homology"/>
<gene>
    <name evidence="13" type="ORF">J2Y69_003593</name>
</gene>
<protein>
    <recommendedName>
        <fullName evidence="3">Xaa-Pro dipeptidyl-peptidase</fullName>
        <ecNumber evidence="3">3.4.14.11</ecNumber>
    </recommendedName>
    <alternativeName>
        <fullName evidence="8">X-prolyl-dipeptidyl aminopeptidase</fullName>
    </alternativeName>
</protein>
<dbReference type="Gene3D" id="2.60.120.260">
    <property type="entry name" value="Galactose-binding domain-like"/>
    <property type="match status" value="1"/>
</dbReference>
<comment type="similarity">
    <text evidence="2">Belongs to the peptidase S15 family.</text>
</comment>
<dbReference type="PRINTS" id="PR00923">
    <property type="entry name" value="LACTOPTASE"/>
</dbReference>
<dbReference type="Gene3D" id="3.40.50.1820">
    <property type="entry name" value="alpha/beta hydrolase"/>
    <property type="match status" value="2"/>
</dbReference>
<organism evidence="13 14">
    <name type="scientific">Microbacterium resistens</name>
    <dbReference type="NCBI Taxonomy" id="156977"/>
    <lineage>
        <taxon>Bacteria</taxon>
        <taxon>Bacillati</taxon>
        <taxon>Actinomycetota</taxon>
        <taxon>Actinomycetes</taxon>
        <taxon>Micrococcales</taxon>
        <taxon>Microbacteriaceae</taxon>
        <taxon>Microbacterium</taxon>
    </lineage>
</organism>
<evidence type="ECO:0000256" key="5">
    <source>
        <dbReference type="ARBA" id="ARBA00022670"/>
    </source>
</evidence>
<keyword evidence="10" id="KW-0472">Membrane</keyword>
<dbReference type="InterPro" id="IPR008979">
    <property type="entry name" value="Galactose-bd-like_sf"/>
</dbReference>
<feature type="signal peptide" evidence="11">
    <location>
        <begin position="1"/>
        <end position="32"/>
    </location>
</feature>
<dbReference type="NCBIfam" id="TIGR01167">
    <property type="entry name" value="LPXTG_anchor"/>
    <property type="match status" value="1"/>
</dbReference>
<dbReference type="InterPro" id="IPR008252">
    <property type="entry name" value="Pept_S15_Xpro"/>
</dbReference>
<dbReference type="Pfam" id="PF08530">
    <property type="entry name" value="PepX_C"/>
    <property type="match status" value="1"/>
</dbReference>
<evidence type="ECO:0000256" key="4">
    <source>
        <dbReference type="ARBA" id="ARBA00022438"/>
    </source>
</evidence>
<dbReference type="InterPro" id="IPR013736">
    <property type="entry name" value="Xaa-Pro_dipept_C"/>
</dbReference>
<dbReference type="InterPro" id="IPR006311">
    <property type="entry name" value="TAT_signal"/>
</dbReference>
<keyword evidence="5" id="KW-0645">Protease</keyword>
<evidence type="ECO:0000256" key="8">
    <source>
        <dbReference type="ARBA" id="ARBA00030045"/>
    </source>
</evidence>
<evidence type="ECO:0000256" key="9">
    <source>
        <dbReference type="SAM" id="MobiDB-lite"/>
    </source>
</evidence>